<keyword evidence="1" id="KW-0812">Transmembrane</keyword>
<dbReference type="NCBIfam" id="NF012211">
    <property type="entry name" value="tand_rpt_95"/>
    <property type="match status" value="6"/>
</dbReference>
<dbReference type="Pfam" id="PF17963">
    <property type="entry name" value="Big_9"/>
    <property type="match status" value="6"/>
</dbReference>
<keyword evidence="1" id="KW-1133">Transmembrane helix</keyword>
<dbReference type="STRING" id="425104.Ssed_2796"/>
<organism evidence="2 3">
    <name type="scientific">Shewanella sediminis (strain HAW-EB3)</name>
    <dbReference type="NCBI Taxonomy" id="425104"/>
    <lineage>
        <taxon>Bacteria</taxon>
        <taxon>Pseudomonadati</taxon>
        <taxon>Pseudomonadota</taxon>
        <taxon>Gammaproteobacteria</taxon>
        <taxon>Alteromonadales</taxon>
        <taxon>Shewanellaceae</taxon>
        <taxon>Shewanella</taxon>
    </lineage>
</organism>
<dbReference type="eggNOG" id="COG4625">
    <property type="taxonomic scope" value="Bacteria"/>
</dbReference>
<keyword evidence="1" id="KW-0472">Membrane</keyword>
<dbReference type="HOGENOM" id="CLU_230308_0_0_6"/>
<evidence type="ECO:0000313" key="2">
    <source>
        <dbReference type="EMBL" id="ABV37403.1"/>
    </source>
</evidence>
<dbReference type="NCBIfam" id="NF041766">
    <property type="entry name" value="choice_anch_U"/>
    <property type="match status" value="1"/>
</dbReference>
<dbReference type="EMBL" id="CP000821">
    <property type="protein sequence ID" value="ABV37403.1"/>
    <property type="molecule type" value="Genomic_DNA"/>
</dbReference>
<dbReference type="PANTHER" id="PTHR34720:SF9">
    <property type="entry name" value="BLR4714 PROTEIN"/>
    <property type="match status" value="1"/>
</dbReference>
<accession>A8FX30</accession>
<reference evidence="2 3" key="1">
    <citation type="submission" date="2007-08" db="EMBL/GenBank/DDBJ databases">
        <title>Complete sequence of Shewanella sediminis HAW-EB3.</title>
        <authorList>
            <consortium name="US DOE Joint Genome Institute"/>
            <person name="Copeland A."/>
            <person name="Lucas S."/>
            <person name="Lapidus A."/>
            <person name="Barry K."/>
            <person name="Glavina del Rio T."/>
            <person name="Dalin E."/>
            <person name="Tice H."/>
            <person name="Pitluck S."/>
            <person name="Chertkov O."/>
            <person name="Brettin T."/>
            <person name="Bruce D."/>
            <person name="Detter J.C."/>
            <person name="Han C."/>
            <person name="Schmutz J."/>
            <person name="Larimer F."/>
            <person name="Land M."/>
            <person name="Hauser L."/>
            <person name="Kyrpides N."/>
            <person name="Kim E."/>
            <person name="Zhao J.-S."/>
            <person name="Richardson P."/>
        </authorList>
    </citation>
    <scope>NUCLEOTIDE SEQUENCE [LARGE SCALE GENOMIC DNA]</scope>
    <source>
        <strain evidence="2 3">HAW-EB3</strain>
    </source>
</reference>
<dbReference type="Proteomes" id="UP000002015">
    <property type="component" value="Chromosome"/>
</dbReference>
<evidence type="ECO:0000313" key="3">
    <source>
        <dbReference type="Proteomes" id="UP000002015"/>
    </source>
</evidence>
<dbReference type="InterPro" id="IPR053784">
    <property type="entry name" value="Choice_anch_U_dom"/>
</dbReference>
<dbReference type="Gene3D" id="2.60.40.2810">
    <property type="match status" value="3"/>
</dbReference>
<gene>
    <name evidence="2" type="ordered locus">Ssed_2796</name>
</gene>
<keyword evidence="3" id="KW-1185">Reference proteome</keyword>
<dbReference type="SUPFAM" id="SSF141072">
    <property type="entry name" value="CalX-like"/>
    <property type="match status" value="1"/>
</dbReference>
<evidence type="ECO:0000256" key="1">
    <source>
        <dbReference type="SAM" id="Phobius"/>
    </source>
</evidence>
<name>A8FX30_SHESH</name>
<dbReference type="KEGG" id="sse:Ssed_2796"/>
<proteinExistence type="predicted"/>
<dbReference type="eggNOG" id="COG3637">
    <property type="taxonomic scope" value="Bacteria"/>
</dbReference>
<feature type="transmembrane region" description="Helical" evidence="1">
    <location>
        <begin position="2130"/>
        <end position="2147"/>
    </location>
</feature>
<sequence>MNGVALADADGDLAASAGVTEPIALPTTVTTTGAAVDIFDFTLSDGGGGDGLAMDISQIVVNVTGTGDENKVVFRLNGPDATNVVGTVGVDTITFSGLTISVADGLSEVYTVNAYYGDNTGLTEGQTYILSVDGDTDVTSAGGTTMGATTAVNNGSGTTVDVTATQLVFTAQPSASVVTSVNMGPVTLQAQDTAGNVDTNFIETVTLTDENQGAETDATGTLSTTSNGNSLAVAATAGQVSWADLTYNVIAAINIDANSTSFNVESSNVSVTGNTDGDLTASAGVTEPIALPTTVTTTGAAVDIFDFTLTDGGGGDGLAMDISQIVVNVTGTGDENKVVFRLNGPDVTNVVGTVGADTITFSGLSISVADGLSEVYTVNAYYGDNTGLTEGQTYILSVDGDTDVTSAGGTTMGATTAVNNGGGTTVDVTATQLVFSVQPSATVATSVNMGPVTLQAQDAAGNVDTDFTETITLTDENQGAETNALGTLSTTSNGNSLAVAATAGQVSWADLTYNVIAAINIDANSTSFNVESSNVSVTGNIDGDLTASAGVTEPIALPTTVTTTGAAVDIFDFTLTDGGSSDGLTMDISQIVVNVTGTGDENKVVFRLNGPDVTNVVGTVGADTITFSGLSISVADGLSEVYTVNAYYGDNTGLTEGQTYILSVDGDTDVTSAGGTTMGATTAVNNGGGTTVDVTATQLVFSVQPSATVATSVNMGPVTLQAQDAAGNVDTDFTETITLTDENQGAETNALGTLSTTSNGNSLAVAATAGQVSWADLTYNVIAAINIDANSTSFNVESSNVSVTGNIDGDLTASAGVTEPIALPTTVTTTGAAVDIFDFTLTDGGSSDGLTMDISQIVVNVTGTGDENKVVFRLNGPDVTNVVGTVGADTITFSGLSISVADGLSEVYTVNAYYGDNTGLTEGQTYILSVDGDTNVTSAGGTTMGATTAVNNGSGTTVDVTATQLVFTAQPVSAVIQGANMGPVTLQAQDAAGNVDTDFTETITLTDENQGAETNALGTLSTTSNGNSLAVAATAGQVSWANLTYNAIAAINIDANSTSFNVESGFVTVSTNNTAPVITQGTSTAVTMDEDGSPTSFSLTLNATDAQGNTLIWSIQTPAINGTASVSGTGTSKVIGYTPNQDFNGSDSFAVKVDDGNGLSDSITVNLAIAPINDVTVITDQAVSTGEEVALAITLSGTDADGDALTYSVVSQPSHGVLSGEAPSLTYTPNVDFVGLDSFTFKANDGFVDSDIATVSITVSNDNDAPVITNQVVSTDEEVTLAITLTGTDADGDTLTYSVISQPSHGVLSGEAPSLTYTPDDDFAGEDSFTYKANDGKLDSNNGTISITVSNDNDDPVAVDDEVTLLSGESIEILVLGNDTDADGDTLTVVASSADLGATTVQNNSTVLYQSLAGFVGDTVVQYGITDGNDGNATAEILIHVLAMDDESLPVITLPENIDINASGFLTQVDLGVAVAVDSSGNPVPVTLLDDTNYFTPGRHFVYWQAVDAKGNSVTAAQMVKVNPVIYLSQEQTVAEGQNVTVDILLNGASPDYPLEINYSLLGSADVSDHDLTDTVLVIESGIEGHIEFRTYDDEISEGDELLQLTLDPLLNSNSITHNIIITENNIAPIVSLDVQQDGISSILLSQRGGDVVVISTLFDGNKDDNHIYDWSASSEELIDLDIDELRFTFSPLELNSGTYEVKLLVSDDGVQPLSHEVSLFIEIIDNLPVLTNDDSDGDGIPDIREGFGDDDADGVPDYLDNIAACNILVEQVDQNSNFLIEGDNSGCLSLGAAVMGGESGGAILSDGSVQSNSIPEDSETINIGGIFDFIISQIIKGQVYPITLPQLQPIPTDAVYRKYLPGIGWTNFVEDANNQIASAQGEAGYCPSPDSEDYQLGLTEGYWCVRLMIEDGGPNDADGVANGMIFDPGGVVIFASANTFPVANDDAVEIGKNETVTIEVLENDSDTDGDILSILSATAQHGNVEISNDTLIYSAPEGYLGDDEISYVISDNNGGNDNARVAIQIRNRSPIVNNDLAYTNSGVTIIIDVLGNDTDADNDQLTIVSATAEFGFVSINEEQTLKYTSSASFIGTDTIEYLVSDGVGGTGQGTVEVIVFATPSTSTKSSGGGALNFYWILLILIYLYGVRSKVNS</sequence>
<protein>
    <submittedName>
        <fullName evidence="2">Fibronectin type III domain protein</fullName>
    </submittedName>
</protein>
<dbReference type="InterPro" id="IPR020008">
    <property type="entry name" value="GlyGly_CTERM"/>
</dbReference>
<dbReference type="InterPro" id="IPR038081">
    <property type="entry name" value="CalX-like_sf"/>
</dbReference>
<dbReference type="PANTHER" id="PTHR34720">
    <property type="entry name" value="MICROCYSTIN DEPENDENT PROTEIN"/>
    <property type="match status" value="1"/>
</dbReference>
<dbReference type="NCBIfam" id="TIGR03501">
    <property type="entry name" value="GlyGly_CTERM"/>
    <property type="match status" value="1"/>
</dbReference>
<dbReference type="Gene3D" id="2.60.40.3440">
    <property type="match status" value="3"/>
</dbReference>